<dbReference type="PRINTS" id="PR01239">
    <property type="entry name" value="EP450IICYP52"/>
</dbReference>
<keyword evidence="10" id="KW-1133">Transmembrane helix</keyword>
<evidence type="ECO:0000256" key="9">
    <source>
        <dbReference type="RuleBase" id="RU000461"/>
    </source>
</evidence>
<dbReference type="PANTHER" id="PTHR24287">
    <property type="entry name" value="P450, PUTATIVE (EUROFUNG)-RELATED"/>
    <property type="match status" value="1"/>
</dbReference>
<evidence type="ECO:0000256" key="4">
    <source>
        <dbReference type="ARBA" id="ARBA00022723"/>
    </source>
</evidence>
<dbReference type="EMBL" id="VIBQ01000082">
    <property type="protein sequence ID" value="KAB8659335.1"/>
    <property type="molecule type" value="Genomic_DNA"/>
</dbReference>
<feature type="binding site" description="axial binding residue" evidence="8">
    <location>
        <position position="487"/>
    </location>
    <ligand>
        <name>heme</name>
        <dbReference type="ChEBI" id="CHEBI:30413"/>
    </ligand>
    <ligandPart>
        <name>Fe</name>
        <dbReference type="ChEBI" id="CHEBI:18248"/>
    </ligandPart>
</feature>
<feature type="transmembrane region" description="Helical" evidence="10">
    <location>
        <begin position="12"/>
        <end position="33"/>
    </location>
</feature>
<dbReference type="AlphaFoldDB" id="A0A5N6L3I7"/>
<evidence type="ECO:0000256" key="10">
    <source>
        <dbReference type="SAM" id="Phobius"/>
    </source>
</evidence>
<keyword evidence="5 9" id="KW-0560">Oxidoreductase</keyword>
<evidence type="ECO:0000256" key="7">
    <source>
        <dbReference type="ARBA" id="ARBA00023033"/>
    </source>
</evidence>
<dbReference type="PROSITE" id="PS00086">
    <property type="entry name" value="CYTOCHROME_P450"/>
    <property type="match status" value="1"/>
</dbReference>
<evidence type="ECO:0000256" key="2">
    <source>
        <dbReference type="ARBA" id="ARBA00010617"/>
    </source>
</evidence>
<dbReference type="Proteomes" id="UP000327013">
    <property type="component" value="Unassembled WGS sequence"/>
</dbReference>
<dbReference type="PANTHER" id="PTHR24287:SF1">
    <property type="entry name" value="P450, PUTATIVE (EUROFUNG)-RELATED"/>
    <property type="match status" value="1"/>
</dbReference>
<dbReference type="GO" id="GO:0005506">
    <property type="term" value="F:iron ion binding"/>
    <property type="evidence" value="ECO:0007669"/>
    <property type="project" value="InterPro"/>
</dbReference>
<evidence type="ECO:0000313" key="11">
    <source>
        <dbReference type="EMBL" id="KAB8659335.1"/>
    </source>
</evidence>
<keyword evidence="10" id="KW-0472">Membrane</keyword>
<dbReference type="Pfam" id="PF00067">
    <property type="entry name" value="p450"/>
    <property type="match status" value="1"/>
</dbReference>
<comment type="cofactor">
    <cofactor evidence="1 8">
        <name>heme</name>
        <dbReference type="ChEBI" id="CHEBI:30413"/>
    </cofactor>
</comment>
<dbReference type="InterPro" id="IPR047146">
    <property type="entry name" value="Cyt_P450_E_CYP52_fungi"/>
</dbReference>
<dbReference type="OrthoDB" id="534811at2759"/>
<keyword evidence="3 8" id="KW-0349">Heme</keyword>
<dbReference type="CDD" id="cd11063">
    <property type="entry name" value="CYP52"/>
    <property type="match status" value="1"/>
</dbReference>
<evidence type="ECO:0000256" key="8">
    <source>
        <dbReference type="PIRSR" id="PIRSR602402-1"/>
    </source>
</evidence>
<dbReference type="Gene3D" id="1.10.630.10">
    <property type="entry name" value="Cytochrome P450"/>
    <property type="match status" value="1"/>
</dbReference>
<keyword evidence="7 9" id="KW-0503">Monooxygenase</keyword>
<evidence type="ECO:0000256" key="5">
    <source>
        <dbReference type="ARBA" id="ARBA00023002"/>
    </source>
</evidence>
<evidence type="ECO:0000313" key="12">
    <source>
        <dbReference type="Proteomes" id="UP000327013"/>
    </source>
</evidence>
<dbReference type="GO" id="GO:0016712">
    <property type="term" value="F:oxidoreductase activity, acting on paired donors, with incorporation or reduction of molecular oxygen, reduced flavin or flavoprotein as one donor, and incorporation of one atom of oxygen"/>
    <property type="evidence" value="ECO:0007669"/>
    <property type="project" value="InterPro"/>
</dbReference>
<sequence length="541" mass="61268">MGSKMDWSTSYVLLYSLTAVVLYFVGSAAITYVSNSSKARRLGARPAPAYPQPVWDLLGIRALRRIQKADQEKVVPMHILERNAQMKELHGRDVHTYTLNVAGKTIIITSDPVNIQAMLAKQFHDFSLGSNRRGNFFPLLGNGIFTSDGKGWEHSRAMLRPSFARDQISDLDLEERHAKNLMRALPVAEDGWTSETDLQILFFRLTIDSSTEFLFGESVNSQINELPENLAAQASSSNKARDEKNFAHAFDTAQLYLSKRGRLGPRYWLINNAEFRKTCRQCHDFIDSYVRIALNPEVKAHELEKGSIKDKEKYVFLEELARQTQDPIELRSQLLHILLAGRDTTASLLGWTFYLLARHPDVYVKLRQTIIETFGTFESSTSNITFAALKNCQYLQYVLNETLRLFPVVPLNGRASTKDTTLPRGGGPDGQSPVFVPKDTDVGYSVYVMHRSANFWGEDCEEYKPERWSGRRPGWEYLPFNGGPRICLGQQFALTSAGYAVVRLLQRFDEIQNLDPTPMRQNATLTACSNAGVRVRLHEAK</sequence>
<protein>
    <recommendedName>
        <fullName evidence="13">Cytochrome P450</fullName>
    </recommendedName>
</protein>
<comment type="caution">
    <text evidence="11">The sequence shown here is derived from an EMBL/GenBank/DDBJ whole genome shotgun (WGS) entry which is preliminary data.</text>
</comment>
<keyword evidence="10" id="KW-0812">Transmembrane</keyword>
<dbReference type="SUPFAM" id="SSF48264">
    <property type="entry name" value="Cytochrome P450"/>
    <property type="match status" value="1"/>
</dbReference>
<gene>
    <name evidence="11" type="ORF">FH972_026224</name>
</gene>
<evidence type="ECO:0000256" key="6">
    <source>
        <dbReference type="ARBA" id="ARBA00023004"/>
    </source>
</evidence>
<keyword evidence="4 8" id="KW-0479">Metal-binding</keyword>
<proteinExistence type="inferred from homology"/>
<dbReference type="InterPro" id="IPR001128">
    <property type="entry name" value="Cyt_P450"/>
</dbReference>
<organism evidence="11 12">
    <name type="scientific">Carpinus fangiana</name>
    <dbReference type="NCBI Taxonomy" id="176857"/>
    <lineage>
        <taxon>Eukaryota</taxon>
        <taxon>Viridiplantae</taxon>
        <taxon>Streptophyta</taxon>
        <taxon>Embryophyta</taxon>
        <taxon>Tracheophyta</taxon>
        <taxon>Spermatophyta</taxon>
        <taxon>Magnoliopsida</taxon>
        <taxon>eudicotyledons</taxon>
        <taxon>Gunneridae</taxon>
        <taxon>Pentapetalae</taxon>
        <taxon>rosids</taxon>
        <taxon>fabids</taxon>
        <taxon>Fagales</taxon>
        <taxon>Betulaceae</taxon>
        <taxon>Carpinus</taxon>
    </lineage>
</organism>
<dbReference type="InterPro" id="IPR036396">
    <property type="entry name" value="Cyt_P450_sf"/>
</dbReference>
<dbReference type="InterPro" id="IPR017972">
    <property type="entry name" value="Cyt_P450_CS"/>
</dbReference>
<evidence type="ECO:0000256" key="1">
    <source>
        <dbReference type="ARBA" id="ARBA00001971"/>
    </source>
</evidence>
<reference evidence="11 12" key="1">
    <citation type="submission" date="2019-06" db="EMBL/GenBank/DDBJ databases">
        <title>A chromosomal-level reference genome of Carpinus fangiana (Coryloideae, Betulaceae).</title>
        <authorList>
            <person name="Yang X."/>
            <person name="Wang Z."/>
            <person name="Zhang L."/>
            <person name="Hao G."/>
            <person name="Liu J."/>
            <person name="Yang Y."/>
        </authorList>
    </citation>
    <scope>NUCLEOTIDE SEQUENCE [LARGE SCALE GENOMIC DNA]</scope>
    <source>
        <strain evidence="11">Cfa_2016G</strain>
        <tissue evidence="11">Leaf</tissue>
    </source>
</reference>
<dbReference type="PRINTS" id="PR00464">
    <property type="entry name" value="EP450II"/>
</dbReference>
<dbReference type="InterPro" id="IPR002974">
    <property type="entry name" value="Cyt_P450_E_CYP52_ascomycetes"/>
</dbReference>
<evidence type="ECO:0000256" key="3">
    <source>
        <dbReference type="ARBA" id="ARBA00022617"/>
    </source>
</evidence>
<accession>A0A5N6L3I7</accession>
<dbReference type="PRINTS" id="PR00385">
    <property type="entry name" value="P450"/>
</dbReference>
<evidence type="ECO:0008006" key="13">
    <source>
        <dbReference type="Google" id="ProtNLM"/>
    </source>
</evidence>
<dbReference type="GO" id="GO:0020037">
    <property type="term" value="F:heme binding"/>
    <property type="evidence" value="ECO:0007669"/>
    <property type="project" value="InterPro"/>
</dbReference>
<comment type="similarity">
    <text evidence="2 9">Belongs to the cytochrome P450 family.</text>
</comment>
<keyword evidence="6 8" id="KW-0408">Iron</keyword>
<name>A0A5N6L3I7_9ROSI</name>
<dbReference type="InterPro" id="IPR002402">
    <property type="entry name" value="Cyt_P450_E_grp-II"/>
</dbReference>
<keyword evidence="12" id="KW-1185">Reference proteome</keyword>